<dbReference type="KEGG" id="vg:16193579"/>
<organism evidence="1 2">
    <name type="scientific">Haloarcula californiae tailed virus 1</name>
    <dbReference type="NCBI Taxonomy" id="1273746"/>
    <lineage>
        <taxon>Viruses</taxon>
        <taxon>Duplodnaviria</taxon>
        <taxon>Heunggongvirae</taxon>
        <taxon>Uroviricota</taxon>
        <taxon>Caudoviricetes</taxon>
        <taxon>Thumleimavirales</taxon>
        <taxon>Druskaviridae</taxon>
        <taxon>Hacavirus</taxon>
        <taxon>Hacavirus italiense</taxon>
        <taxon>Hacavirus HCTV1</taxon>
    </lineage>
</organism>
<protein>
    <submittedName>
        <fullName evidence="1">Uncharacterized protein</fullName>
    </submittedName>
</protein>
<dbReference type="GeneID" id="16193579"/>
<dbReference type="EMBL" id="KC292029">
    <property type="protein sequence ID" value="AGM11883.1"/>
    <property type="molecule type" value="Genomic_DNA"/>
</dbReference>
<dbReference type="RefSeq" id="YP_008059582.1">
    <property type="nucleotide sequence ID" value="NC_021330.1"/>
</dbReference>
<gene>
    <name evidence="1" type="primary">20</name>
    <name evidence="1" type="ORF">DNAM5_20</name>
</gene>
<evidence type="ECO:0000313" key="1">
    <source>
        <dbReference type="EMBL" id="AGM11883.1"/>
    </source>
</evidence>
<accession>R4TNT4</accession>
<proteinExistence type="predicted"/>
<name>R4TNT4_9CAUD</name>
<reference evidence="1 2" key="1">
    <citation type="submission" date="2012-12" db="EMBL/GenBank/DDBJ databases">
        <authorList>
            <person name="Sencilo A."/>
            <person name="Jacobs-Sera D."/>
            <person name="Russell D.A."/>
            <person name="Ko C."/>
            <person name="Atanasova N."/>
            <person name="Osterlund E."/>
            <person name="Oksanen H.M."/>
            <person name="Bamford D.H."/>
            <person name="Hatfull G.F."/>
            <person name="Roine E."/>
            <person name="Hendrix R.W."/>
        </authorList>
    </citation>
    <scope>NUCLEOTIDE SEQUENCE [LARGE SCALE GENOMIC DNA]</scope>
</reference>
<evidence type="ECO:0000313" key="2">
    <source>
        <dbReference type="Proteomes" id="UP000202086"/>
    </source>
</evidence>
<sequence>MSECEYCGSTVENPAHQVVNGRIYLNDASCCQNCGFDDEEMLAWTRNHQAESLSSIRNRLEGDDE</sequence>
<keyword evidence="2" id="KW-1185">Reference proteome</keyword>
<dbReference type="Proteomes" id="UP000202086">
    <property type="component" value="Segment"/>
</dbReference>